<dbReference type="InterPro" id="IPR051978">
    <property type="entry name" value="Rho-GAP_domain"/>
</dbReference>
<dbReference type="GO" id="GO:0005096">
    <property type="term" value="F:GTPase activator activity"/>
    <property type="evidence" value="ECO:0007669"/>
    <property type="project" value="UniProtKB-KW"/>
</dbReference>
<keyword evidence="8" id="KW-1185">Reference proteome</keyword>
<dbReference type="GO" id="GO:0003924">
    <property type="term" value="F:GTPase activity"/>
    <property type="evidence" value="ECO:0007669"/>
    <property type="project" value="InterPro"/>
</dbReference>
<dbReference type="Pfam" id="PF00071">
    <property type="entry name" value="Ras"/>
    <property type="match status" value="1"/>
</dbReference>
<feature type="region of interest" description="Disordered" evidence="3">
    <location>
        <begin position="1263"/>
        <end position="1283"/>
    </location>
</feature>
<evidence type="ECO:0008006" key="9">
    <source>
        <dbReference type="Google" id="ProtNLM"/>
    </source>
</evidence>
<dbReference type="InterPro" id="IPR036517">
    <property type="entry name" value="FF_domain_sf"/>
</dbReference>
<feature type="compositionally biased region" description="Basic residues" evidence="3">
    <location>
        <begin position="1401"/>
        <end position="1412"/>
    </location>
</feature>
<evidence type="ECO:0000256" key="2">
    <source>
        <dbReference type="ARBA" id="ARBA00022737"/>
    </source>
</evidence>
<dbReference type="InterPro" id="IPR002713">
    <property type="entry name" value="FF_domain"/>
</dbReference>
<dbReference type="OrthoDB" id="9994905at2759"/>
<evidence type="ECO:0000259" key="5">
    <source>
        <dbReference type="PROSITE" id="PS51852"/>
    </source>
</evidence>
<comment type="caution">
    <text evidence="7">The sequence shown here is derived from an EMBL/GenBank/DDBJ whole genome shotgun (WGS) entry which is preliminary data.</text>
</comment>
<dbReference type="InterPro" id="IPR039007">
    <property type="entry name" value="pG1"/>
</dbReference>
<dbReference type="PANTHER" id="PTHR46005:SF4">
    <property type="entry name" value="RHO GTPASE-ACTIVATING PROTEIN 190"/>
    <property type="match status" value="1"/>
</dbReference>
<dbReference type="SUPFAM" id="SSF81698">
    <property type="entry name" value="FF domain"/>
    <property type="match status" value="2"/>
</dbReference>
<evidence type="ECO:0000313" key="8">
    <source>
        <dbReference type="Proteomes" id="UP000275408"/>
    </source>
</evidence>
<evidence type="ECO:0000256" key="3">
    <source>
        <dbReference type="SAM" id="MobiDB-lite"/>
    </source>
</evidence>
<accession>A0A3M6U5U0</accession>
<dbReference type="SUPFAM" id="SSF48350">
    <property type="entry name" value="GTPase activation domain, GAP"/>
    <property type="match status" value="1"/>
</dbReference>
<dbReference type="InterPro" id="IPR039006">
    <property type="entry name" value="RhoGAP_pG2"/>
</dbReference>
<dbReference type="InterPro" id="IPR027417">
    <property type="entry name" value="P-loop_NTPase"/>
</dbReference>
<dbReference type="OMA" id="EFRYMIT"/>
<evidence type="ECO:0000259" key="4">
    <source>
        <dbReference type="PROSITE" id="PS50238"/>
    </source>
</evidence>
<dbReference type="Pfam" id="PF16512">
    <property type="entry name" value="RhoGAP-FF1"/>
    <property type="match status" value="1"/>
</dbReference>
<dbReference type="Gene3D" id="1.10.10.440">
    <property type="entry name" value="FF domain"/>
    <property type="match status" value="3"/>
</dbReference>
<dbReference type="GO" id="GO:0008361">
    <property type="term" value="P:regulation of cell size"/>
    <property type="evidence" value="ECO:0007669"/>
    <property type="project" value="TreeGrafter"/>
</dbReference>
<dbReference type="InterPro" id="IPR057284">
    <property type="entry name" value="FF_RHG35_4th"/>
</dbReference>
<evidence type="ECO:0000259" key="6">
    <source>
        <dbReference type="PROSITE" id="PS51853"/>
    </source>
</evidence>
<name>A0A3M6U5U0_POCDA</name>
<dbReference type="SMART" id="SM00324">
    <property type="entry name" value="RhoGAP"/>
    <property type="match status" value="1"/>
</dbReference>
<dbReference type="SMART" id="SM00175">
    <property type="entry name" value="RAB"/>
    <property type="match status" value="1"/>
</dbReference>
<feature type="compositionally biased region" description="Polar residues" evidence="3">
    <location>
        <begin position="1008"/>
        <end position="1029"/>
    </location>
</feature>
<feature type="compositionally biased region" description="Polar residues" evidence="3">
    <location>
        <begin position="1081"/>
        <end position="1094"/>
    </location>
</feature>
<feature type="compositionally biased region" description="Basic and acidic residues" evidence="3">
    <location>
        <begin position="1263"/>
        <end position="1280"/>
    </location>
</feature>
<dbReference type="EMBL" id="RCHS01002221">
    <property type="protein sequence ID" value="RMX48961.1"/>
    <property type="molecule type" value="Genomic_DNA"/>
</dbReference>
<dbReference type="InterPro" id="IPR045786">
    <property type="entry name" value="RhoGAP_pG1_pG2"/>
</dbReference>
<dbReference type="Pfam" id="PF23083">
    <property type="entry name" value="FF_RHG35_4th"/>
    <property type="match status" value="1"/>
</dbReference>
<sequence length="1766" mass="200811">MSKKGNEPRSVNVAVVGLSGLDRDQAFFGVGKSCLCNRFVRPLADEYITEHSSVFSSSDFGGRVLNNDQFLYWGYSTKTAEDGSEFAVHVIEQTEFIDDATLMPLSRGGQLTPYPKRCAISKLSSAEKLMYISRDQVALQSDYEQIILPGGKITIDGFLVVYDAEATQSKRLEEQQERLLSSILTYVQKSKKPFVLVATKCDDTQLNLLQEVHRFAQSKKLNVPIIETSAHENVNVDLAFLALAQLIERGRVRSKVIPFTEAQRTQRELLEKAVQDFQRLIDRTVTDFRVIWKNTKKLVENEREFQIHRDLSGLEACKKLFNKHIRKLRKEFEERKLNGYLSRLPSALDELIPSASSMELCHWNWQNCQKAIRNHKQFDKWMIVLPEETAWNESDHLLNDDPRVPFDILSLPRAEKVFQNHAEKLKAAEKRLRMMNEFRKLLELTPQIRPGTTWIEAAVLLENEESFQYLNDSDKTKIFDTYRRDITEKAKADFQELLFESAGLFSKLEPNTRPSIAPEDIRVIKEALSEDDRFKRLDKLDSDREIGLINHIALLYSPTRCLSGAEKCRDRLMQEIVATTTYRPTFMDSSETLDSDDSQINLLILGSGGFAQAMESEIRTQCSYGDPDNLEFVLDGRMYELDYHVVDGNMDPPEYALAGTDLTSQACFCVYGSSSSLDFIRYCLSEMSERCKYDSVDDSNPVQLPPPTFLVLARNLSDDDNIHQLRKEGQELASRYNATFIDLPVARFSPGKMIHETQVVDAMRGLVENLKQQARTNLSIEDLKDSDPDLKIMLCAMCGDPYPVELILGPLLHHQNCWRSSNRPDTIILETYLGFDKRRVQITLTSYHRAYSLNYQMYHGYILVYSAIRKASLGTLSGFSGFIPQVPIQVLAVTGSAAGASVVFHSHVAASLLADGTNLASKLFAKFQTTSSQFQHQAGAFAAFFNQVWEKKRESEVAYSKFLAEQQLRLSQKQHNNSIRSKHDPLPEPPRKRPANCEDEFNRRRSLSDQQQEQPASPKSVHRMSNGTLDDSEINPYAVFDSVKRPFSAMKNSEARNSRGSGDLQPYATSTPNALFMSLKQNSVPNSTPQSSDVWQKREGKSEELYAQVDLSRKRSFRKSKDLTMNDSEVNLIENTLYANNNLVQSQKSARETPPTAREVPPPLPKRNYDLSEDFPPVVPPMIPPAESRTDTLRSNDDEGYNTFKNENLKEENPYAALADVQPRPSSIAAEDPYYMKVKEKIDFFNNKMVTPKHDVWVKMNARQDESHSSVPDLHRKESDAGAPLAQQEDVSDPEYAQVQEALKNNLKISVKPRKTIYAVAVVEEPSDSDKKPKPHAKVTAKASLRLAHSAEDVSTLERQSRRDTFGRPVNGRREKRGDSATSDQGTGDEATLPRTEERPAKKKNIIRRSRSTTRSGQSSTPNVPTEVHKKQLFSGRKSGKKDQRKGGTMSSSQEDESSFGSTLDARGKNKRLARPALLDIPQRQSDPGTEEETEDDPGSPGHKPRKSPWSSSRKKPSREEREAQKQKKREEKKSREDEKRQKREEKKKRKDREKIDKFFQSRQKNISNYTYFGQPLESICDPTTLVPAFLDKCIEFVENTGMQVEGIYRVNGNAADINLIEQKVEENSNVELAELGVTVHAVTGAFKSFLKLLPEPIIPGAYQSSFHDAMVDADANSRLARLKQLLQDIPPHNIAVFKRIMFHLNRVTEFSKDNLMESRNIALVLFPTIIRPDFTRLEMSTHMYLLLFIQTCIEKCDYLFSTEDN</sequence>
<proteinExistence type="predicted"/>
<dbReference type="InterPro" id="IPR032835">
    <property type="entry name" value="RhoGAP-FF1"/>
</dbReference>
<keyword evidence="2" id="KW-0677">Repeat</keyword>
<gene>
    <name evidence="7" type="ORF">pdam_00008270</name>
</gene>
<reference evidence="7 8" key="1">
    <citation type="journal article" date="2018" name="Sci. Rep.">
        <title>Comparative analysis of the Pocillopora damicornis genome highlights role of immune system in coral evolution.</title>
        <authorList>
            <person name="Cunning R."/>
            <person name="Bay R.A."/>
            <person name="Gillette P."/>
            <person name="Baker A.C."/>
            <person name="Traylor-Knowles N."/>
        </authorList>
    </citation>
    <scope>NUCLEOTIDE SEQUENCE [LARGE SCALE GENOMIC DNA]</scope>
    <source>
        <strain evidence="7">RSMAS</strain>
        <tissue evidence="7">Whole animal</tissue>
    </source>
</reference>
<organism evidence="7 8">
    <name type="scientific">Pocillopora damicornis</name>
    <name type="common">Cauliflower coral</name>
    <name type="synonym">Millepora damicornis</name>
    <dbReference type="NCBI Taxonomy" id="46731"/>
    <lineage>
        <taxon>Eukaryota</taxon>
        <taxon>Metazoa</taxon>
        <taxon>Cnidaria</taxon>
        <taxon>Anthozoa</taxon>
        <taxon>Hexacorallia</taxon>
        <taxon>Scleractinia</taxon>
        <taxon>Astrocoeniina</taxon>
        <taxon>Pocilloporidae</taxon>
        <taxon>Pocillopora</taxon>
    </lineage>
</organism>
<dbReference type="Proteomes" id="UP000275408">
    <property type="component" value="Unassembled WGS sequence"/>
</dbReference>
<dbReference type="SMART" id="SM00173">
    <property type="entry name" value="RAS"/>
    <property type="match status" value="1"/>
</dbReference>
<dbReference type="PANTHER" id="PTHR46005">
    <property type="entry name" value="RHO GTPASE-ACTIVATING PROTEIN 190"/>
    <property type="match status" value="1"/>
</dbReference>
<dbReference type="Pfam" id="PF19518">
    <property type="entry name" value="RhoGAP_pG1_pG2"/>
    <property type="match status" value="1"/>
</dbReference>
<dbReference type="CDD" id="cd22207">
    <property type="entry name" value="pseudoGTPaseD_p190RhoGAP"/>
    <property type="match status" value="1"/>
</dbReference>
<dbReference type="InterPro" id="IPR001806">
    <property type="entry name" value="Small_GTPase"/>
</dbReference>
<dbReference type="Pfam" id="PF00620">
    <property type="entry name" value="RhoGAP"/>
    <property type="match status" value="1"/>
</dbReference>
<feature type="compositionally biased region" description="Basic and acidic residues" evidence="3">
    <location>
        <begin position="981"/>
        <end position="991"/>
    </location>
</feature>
<dbReference type="GO" id="GO:0007266">
    <property type="term" value="P:Rho protein signal transduction"/>
    <property type="evidence" value="ECO:0007669"/>
    <property type="project" value="TreeGrafter"/>
</dbReference>
<feature type="compositionally biased region" description="Acidic residues" evidence="3">
    <location>
        <begin position="1489"/>
        <end position="1498"/>
    </location>
</feature>
<dbReference type="InterPro" id="IPR000198">
    <property type="entry name" value="RhoGAP_dom"/>
</dbReference>
<feature type="region of interest" description="Disordered" evidence="3">
    <location>
        <begin position="971"/>
        <end position="1033"/>
    </location>
</feature>
<dbReference type="GO" id="GO:0005525">
    <property type="term" value="F:GTP binding"/>
    <property type="evidence" value="ECO:0007669"/>
    <property type="project" value="InterPro"/>
</dbReference>
<dbReference type="Gene3D" id="3.40.50.300">
    <property type="entry name" value="P-loop containing nucleotide triphosphate hydrolases"/>
    <property type="match status" value="1"/>
</dbReference>
<evidence type="ECO:0000313" key="7">
    <source>
        <dbReference type="EMBL" id="RMX48961.1"/>
    </source>
</evidence>
<keyword evidence="1" id="KW-0343">GTPase activation</keyword>
<feature type="compositionally biased region" description="Basic and acidic residues" evidence="3">
    <location>
        <begin position="1188"/>
        <end position="1197"/>
    </location>
</feature>
<dbReference type="PROSITE" id="PS50238">
    <property type="entry name" value="RHOGAP"/>
    <property type="match status" value="1"/>
</dbReference>
<dbReference type="PROSITE" id="PS51853">
    <property type="entry name" value="PG2"/>
    <property type="match status" value="1"/>
</dbReference>
<evidence type="ECO:0000256" key="1">
    <source>
        <dbReference type="ARBA" id="ARBA00022468"/>
    </source>
</evidence>
<dbReference type="SUPFAM" id="SSF52540">
    <property type="entry name" value="P-loop containing nucleoside triphosphate hydrolases"/>
    <property type="match status" value="1"/>
</dbReference>
<feature type="region of interest" description="Disordered" evidence="3">
    <location>
        <begin position="1081"/>
        <end position="1100"/>
    </location>
</feature>
<feature type="compositionally biased region" description="Basic and acidic residues" evidence="3">
    <location>
        <begin position="1359"/>
        <end position="1379"/>
    </location>
</feature>
<dbReference type="PROSITE" id="PS51852">
    <property type="entry name" value="PG1"/>
    <property type="match status" value="1"/>
</dbReference>
<feature type="compositionally biased region" description="Basic residues" evidence="3">
    <location>
        <begin position="1503"/>
        <end position="1517"/>
    </location>
</feature>
<feature type="region of interest" description="Disordered" evidence="3">
    <location>
        <begin position="1145"/>
        <end position="1197"/>
    </location>
</feature>
<protein>
    <recommendedName>
        <fullName evidence="9">Rho-GAP domain-containing protein</fullName>
    </recommendedName>
</protein>
<dbReference type="STRING" id="46731.A0A3M6U5U0"/>
<feature type="domain" description="PG1 pseudoGTPase" evidence="5">
    <location>
        <begin position="594"/>
        <end position="780"/>
    </location>
</feature>
<feature type="domain" description="Rho-GAP" evidence="4">
    <location>
        <begin position="1575"/>
        <end position="1761"/>
    </location>
</feature>
<feature type="domain" description="PG2 pseudoGTPase" evidence="6">
    <location>
        <begin position="791"/>
        <end position="954"/>
    </location>
</feature>
<feature type="compositionally biased region" description="Basic and acidic residues" evidence="3">
    <location>
        <begin position="1518"/>
        <end position="1545"/>
    </location>
</feature>
<dbReference type="InterPro" id="IPR008936">
    <property type="entry name" value="Rho_GTPase_activation_prot"/>
</dbReference>
<feature type="region of interest" description="Disordered" evidence="3">
    <location>
        <begin position="1324"/>
        <end position="1560"/>
    </location>
</feature>
<dbReference type="SMART" id="SM00441">
    <property type="entry name" value="FF"/>
    <property type="match status" value="3"/>
</dbReference>
<dbReference type="Gene3D" id="1.10.555.10">
    <property type="entry name" value="Rho GTPase activation protein"/>
    <property type="match status" value="1"/>
</dbReference>
<dbReference type="GO" id="GO:0005829">
    <property type="term" value="C:cytosol"/>
    <property type="evidence" value="ECO:0007669"/>
    <property type="project" value="TreeGrafter"/>
</dbReference>